<evidence type="ECO:0000313" key="2">
    <source>
        <dbReference type="WBParaSite" id="MhA1_Contig415.frz3.gene25"/>
    </source>
</evidence>
<name>A0A1I8BPJ2_MELHA</name>
<keyword evidence="1" id="KW-1185">Reference proteome</keyword>
<dbReference type="Proteomes" id="UP000095281">
    <property type="component" value="Unplaced"/>
</dbReference>
<reference evidence="2" key="1">
    <citation type="submission" date="2016-11" db="UniProtKB">
        <authorList>
            <consortium name="WormBaseParasite"/>
        </authorList>
    </citation>
    <scope>IDENTIFICATION</scope>
</reference>
<proteinExistence type="predicted"/>
<protein>
    <submittedName>
        <fullName evidence="2">DHC_N1 domain-containing protein</fullName>
    </submittedName>
</protein>
<organism evidence="1 2">
    <name type="scientific">Meloidogyne hapla</name>
    <name type="common">Root-knot nematode worm</name>
    <dbReference type="NCBI Taxonomy" id="6305"/>
    <lineage>
        <taxon>Eukaryota</taxon>
        <taxon>Metazoa</taxon>
        <taxon>Ecdysozoa</taxon>
        <taxon>Nematoda</taxon>
        <taxon>Chromadorea</taxon>
        <taxon>Rhabditida</taxon>
        <taxon>Tylenchina</taxon>
        <taxon>Tylenchomorpha</taxon>
        <taxon>Tylenchoidea</taxon>
        <taxon>Meloidogynidae</taxon>
        <taxon>Meloidogyninae</taxon>
        <taxon>Meloidogyne</taxon>
    </lineage>
</organism>
<dbReference type="WBParaSite" id="MhA1_Contig415.frz3.gene25">
    <property type="protein sequence ID" value="MhA1_Contig415.frz3.gene25"/>
    <property type="gene ID" value="MhA1_Contig415.frz3.gene25"/>
</dbReference>
<evidence type="ECO:0000313" key="1">
    <source>
        <dbReference type="Proteomes" id="UP000095281"/>
    </source>
</evidence>
<sequence length="116" mass="13029">AIEKAIALWEPSSGFLRLCNEIDAKCPNTDELIHRVSVPLIRRAFIDALNNELSILLSRDQPSPTVHILEEGVPIESRNITKNTTTNASIIHTWTKVYRVVEQAIIADELTRSGRI</sequence>
<accession>A0A1I8BPJ2</accession>
<dbReference type="AlphaFoldDB" id="A0A1I8BPJ2"/>